<feature type="chain" id="PRO_5035734910" evidence="7">
    <location>
        <begin position="20"/>
        <end position="192"/>
    </location>
</feature>
<dbReference type="SUPFAM" id="SSF55486">
    <property type="entry name" value="Metalloproteases ('zincins'), catalytic domain"/>
    <property type="match status" value="1"/>
</dbReference>
<dbReference type="AlphaFoldDB" id="A0A8S3YSI5"/>
<dbReference type="OrthoDB" id="10029630at2759"/>
<dbReference type="Pfam" id="PF01401">
    <property type="entry name" value="Peptidase_M2"/>
    <property type="match status" value="1"/>
</dbReference>
<name>A0A8S3YSI5_9EUPU</name>
<reference evidence="8" key="1">
    <citation type="submission" date="2021-04" db="EMBL/GenBank/DDBJ databases">
        <authorList>
            <consortium name="Molecular Ecology Group"/>
        </authorList>
    </citation>
    <scope>NUCLEOTIDE SEQUENCE</scope>
</reference>
<feature type="glycosylation site" description="N-linked (GlcNAc...) asparagine" evidence="5">
    <location>
        <position position="56"/>
    </location>
</feature>
<evidence type="ECO:0000256" key="6">
    <source>
        <dbReference type="PROSITE-ProRule" id="PRU01355"/>
    </source>
</evidence>
<keyword evidence="4 5" id="KW-0325">Glycoprotein</keyword>
<gene>
    <name evidence="8" type="ORF">CUNI_LOCUS2754</name>
</gene>
<feature type="non-terminal residue" evidence="8">
    <location>
        <position position="192"/>
    </location>
</feature>
<evidence type="ECO:0000256" key="4">
    <source>
        <dbReference type="ARBA" id="ARBA00023180"/>
    </source>
</evidence>
<dbReference type="InterPro" id="IPR001548">
    <property type="entry name" value="Peptidase_M2"/>
</dbReference>
<keyword evidence="9" id="KW-1185">Reference proteome</keyword>
<keyword evidence="3" id="KW-1015">Disulfide bond</keyword>
<dbReference type="PANTHER" id="PTHR10514">
    <property type="entry name" value="ANGIOTENSIN-CONVERTING ENZYME"/>
    <property type="match status" value="1"/>
</dbReference>
<keyword evidence="2 7" id="KW-0732">Signal</keyword>
<dbReference type="GO" id="GO:0008241">
    <property type="term" value="F:peptidyl-dipeptidase activity"/>
    <property type="evidence" value="ECO:0007669"/>
    <property type="project" value="InterPro"/>
</dbReference>
<evidence type="ECO:0000256" key="5">
    <source>
        <dbReference type="PIRSR" id="PIRSR601548-10"/>
    </source>
</evidence>
<dbReference type="Proteomes" id="UP000678393">
    <property type="component" value="Unassembled WGS sequence"/>
</dbReference>
<feature type="signal peptide" evidence="7">
    <location>
        <begin position="1"/>
        <end position="19"/>
    </location>
</feature>
<dbReference type="GO" id="GO:0005886">
    <property type="term" value="C:plasma membrane"/>
    <property type="evidence" value="ECO:0007669"/>
    <property type="project" value="TreeGrafter"/>
</dbReference>
<comment type="caution">
    <text evidence="8">The sequence shown here is derived from an EMBL/GenBank/DDBJ whole genome shotgun (WGS) entry which is preliminary data.</text>
</comment>
<dbReference type="EMBL" id="CAJHNH020000364">
    <property type="protein sequence ID" value="CAG5117196.1"/>
    <property type="molecule type" value="Genomic_DNA"/>
</dbReference>
<evidence type="ECO:0000256" key="7">
    <source>
        <dbReference type="SAM" id="SignalP"/>
    </source>
</evidence>
<comment type="caution">
    <text evidence="6">Lacks conserved residue(s) required for the propagation of feature annotation.</text>
</comment>
<dbReference type="GO" id="GO:0006508">
    <property type="term" value="P:proteolysis"/>
    <property type="evidence" value="ECO:0007669"/>
    <property type="project" value="InterPro"/>
</dbReference>
<organism evidence="8 9">
    <name type="scientific">Candidula unifasciata</name>
    <dbReference type="NCBI Taxonomy" id="100452"/>
    <lineage>
        <taxon>Eukaryota</taxon>
        <taxon>Metazoa</taxon>
        <taxon>Spiralia</taxon>
        <taxon>Lophotrochozoa</taxon>
        <taxon>Mollusca</taxon>
        <taxon>Gastropoda</taxon>
        <taxon>Heterobranchia</taxon>
        <taxon>Euthyneura</taxon>
        <taxon>Panpulmonata</taxon>
        <taxon>Eupulmonata</taxon>
        <taxon>Stylommatophora</taxon>
        <taxon>Helicina</taxon>
        <taxon>Helicoidea</taxon>
        <taxon>Geomitridae</taxon>
        <taxon>Candidula</taxon>
    </lineage>
</organism>
<accession>A0A8S3YSI5</accession>
<proteinExistence type="inferred from homology"/>
<dbReference type="PROSITE" id="PS52011">
    <property type="entry name" value="PEPTIDASE_M2"/>
    <property type="match status" value="1"/>
</dbReference>
<protein>
    <submittedName>
        <fullName evidence="8">Uncharacterized protein</fullName>
    </submittedName>
</protein>
<evidence type="ECO:0000256" key="2">
    <source>
        <dbReference type="ARBA" id="ARBA00022729"/>
    </source>
</evidence>
<evidence type="ECO:0000256" key="1">
    <source>
        <dbReference type="ARBA" id="ARBA00008139"/>
    </source>
</evidence>
<comment type="similarity">
    <text evidence="1 6">Belongs to the peptidase M2 family.</text>
</comment>
<dbReference type="GO" id="GO:0008237">
    <property type="term" value="F:metallopeptidase activity"/>
    <property type="evidence" value="ECO:0007669"/>
    <property type="project" value="InterPro"/>
</dbReference>
<evidence type="ECO:0000256" key="3">
    <source>
        <dbReference type="ARBA" id="ARBA00023157"/>
    </source>
</evidence>
<dbReference type="PANTHER" id="PTHR10514:SF27">
    <property type="entry name" value="ANGIOTENSIN-CONVERTING ENZYME"/>
    <property type="match status" value="1"/>
</dbReference>
<evidence type="ECO:0000313" key="8">
    <source>
        <dbReference type="EMBL" id="CAG5117196.1"/>
    </source>
</evidence>
<evidence type="ECO:0000313" key="9">
    <source>
        <dbReference type="Proteomes" id="UP000678393"/>
    </source>
</evidence>
<sequence length="192" mass="22143">MRLLAHLLALVCILTYVSGGKNTNETKAKEFLATYNELAAGIFRRYKLKEWATFENNSVRNRQLLRHEGRLKITFMRYMRVQALEFKLSAMSADTQRQLFKIRNIGIAAQSDEDKLNELVTVLTVMEETVINAKYCSILTDSCDYNQPVLLPNFNQNFLSTVWTSWRNNTGRKIKNLFTSYVALSNEAVQLS</sequence>